<evidence type="ECO:0000256" key="4">
    <source>
        <dbReference type="ARBA" id="ARBA00023136"/>
    </source>
</evidence>
<evidence type="ECO:0000259" key="6">
    <source>
        <dbReference type="Pfam" id="PF04932"/>
    </source>
</evidence>
<accession>A0A916W730</accession>
<dbReference type="InterPro" id="IPR051533">
    <property type="entry name" value="WaaL-like"/>
</dbReference>
<feature type="domain" description="O-antigen ligase-related" evidence="6">
    <location>
        <begin position="214"/>
        <end position="348"/>
    </location>
</feature>
<dbReference type="GO" id="GO:0016020">
    <property type="term" value="C:membrane"/>
    <property type="evidence" value="ECO:0007669"/>
    <property type="project" value="UniProtKB-SubCell"/>
</dbReference>
<feature type="transmembrane region" description="Helical" evidence="5">
    <location>
        <begin position="182"/>
        <end position="202"/>
    </location>
</feature>
<evidence type="ECO:0000256" key="5">
    <source>
        <dbReference type="SAM" id="Phobius"/>
    </source>
</evidence>
<feature type="transmembrane region" description="Helical" evidence="5">
    <location>
        <begin position="36"/>
        <end position="53"/>
    </location>
</feature>
<dbReference type="PANTHER" id="PTHR37422">
    <property type="entry name" value="TEICHURONIC ACID BIOSYNTHESIS PROTEIN TUAE"/>
    <property type="match status" value="1"/>
</dbReference>
<comment type="subcellular location">
    <subcellularLocation>
        <location evidence="1">Membrane</location>
        <topology evidence="1">Multi-pass membrane protein</topology>
    </subcellularLocation>
</comment>
<dbReference type="Pfam" id="PF04932">
    <property type="entry name" value="Wzy_C"/>
    <property type="match status" value="1"/>
</dbReference>
<feature type="transmembrane region" description="Helical" evidence="5">
    <location>
        <begin position="140"/>
        <end position="162"/>
    </location>
</feature>
<evidence type="ECO:0000256" key="2">
    <source>
        <dbReference type="ARBA" id="ARBA00022692"/>
    </source>
</evidence>
<feature type="transmembrane region" description="Helical" evidence="5">
    <location>
        <begin position="369"/>
        <end position="386"/>
    </location>
</feature>
<organism evidence="7 8">
    <name type="scientific">Nitratireductor aestuarii</name>
    <dbReference type="NCBI Taxonomy" id="1735103"/>
    <lineage>
        <taxon>Bacteria</taxon>
        <taxon>Pseudomonadati</taxon>
        <taxon>Pseudomonadota</taxon>
        <taxon>Alphaproteobacteria</taxon>
        <taxon>Hyphomicrobiales</taxon>
        <taxon>Phyllobacteriaceae</taxon>
        <taxon>Nitratireductor</taxon>
    </lineage>
</organism>
<evidence type="ECO:0000256" key="3">
    <source>
        <dbReference type="ARBA" id="ARBA00022989"/>
    </source>
</evidence>
<keyword evidence="2 5" id="KW-0812">Transmembrane</keyword>
<proteinExistence type="predicted"/>
<comment type="caution">
    <text evidence="7">The sequence shown here is derived from an EMBL/GenBank/DDBJ whole genome shotgun (WGS) entry which is preliminary data.</text>
</comment>
<feature type="transmembrane region" description="Helical" evidence="5">
    <location>
        <begin position="60"/>
        <end position="86"/>
    </location>
</feature>
<dbReference type="RefSeq" id="WP_188721526.1">
    <property type="nucleotide sequence ID" value="NZ_BMIF01000007.1"/>
</dbReference>
<feature type="transmembrane region" description="Helical" evidence="5">
    <location>
        <begin position="209"/>
        <end position="225"/>
    </location>
</feature>
<dbReference type="Proteomes" id="UP000636264">
    <property type="component" value="Unassembled WGS sequence"/>
</dbReference>
<gene>
    <name evidence="7" type="ORF">GCM10011385_26380</name>
</gene>
<feature type="transmembrane region" description="Helical" evidence="5">
    <location>
        <begin position="231"/>
        <end position="246"/>
    </location>
</feature>
<name>A0A916W730_9HYPH</name>
<feature type="transmembrane region" description="Helical" evidence="5">
    <location>
        <begin position="253"/>
        <end position="274"/>
    </location>
</feature>
<feature type="transmembrane region" description="Helical" evidence="5">
    <location>
        <begin position="392"/>
        <end position="409"/>
    </location>
</feature>
<evidence type="ECO:0000313" key="7">
    <source>
        <dbReference type="EMBL" id="GGA71232.1"/>
    </source>
</evidence>
<reference evidence="7" key="2">
    <citation type="submission" date="2020-09" db="EMBL/GenBank/DDBJ databases">
        <authorList>
            <person name="Sun Q."/>
            <person name="Zhou Y."/>
        </authorList>
    </citation>
    <scope>NUCLEOTIDE SEQUENCE</scope>
    <source>
        <strain evidence="7">CGMCC 1.15320</strain>
    </source>
</reference>
<dbReference type="InterPro" id="IPR007016">
    <property type="entry name" value="O-antigen_ligase-rel_domated"/>
</dbReference>
<dbReference type="AlphaFoldDB" id="A0A916W730"/>
<feature type="transmembrane region" description="Helical" evidence="5">
    <location>
        <begin position="116"/>
        <end position="133"/>
    </location>
</feature>
<feature type="transmembrane region" description="Helical" evidence="5">
    <location>
        <begin position="336"/>
        <end position="357"/>
    </location>
</feature>
<keyword evidence="8" id="KW-1185">Reference proteome</keyword>
<keyword evidence="4 5" id="KW-0472">Membrane</keyword>
<evidence type="ECO:0000313" key="8">
    <source>
        <dbReference type="Proteomes" id="UP000636264"/>
    </source>
</evidence>
<reference evidence="7" key="1">
    <citation type="journal article" date="2014" name="Int. J. Syst. Evol. Microbiol.">
        <title>Complete genome sequence of Corynebacterium casei LMG S-19264T (=DSM 44701T), isolated from a smear-ripened cheese.</title>
        <authorList>
            <consortium name="US DOE Joint Genome Institute (JGI-PGF)"/>
            <person name="Walter F."/>
            <person name="Albersmeier A."/>
            <person name="Kalinowski J."/>
            <person name="Ruckert C."/>
        </authorList>
    </citation>
    <scope>NUCLEOTIDE SEQUENCE</scope>
    <source>
        <strain evidence="7">CGMCC 1.15320</strain>
    </source>
</reference>
<dbReference type="PANTHER" id="PTHR37422:SF13">
    <property type="entry name" value="LIPOPOLYSACCHARIDE BIOSYNTHESIS PROTEIN PA4999-RELATED"/>
    <property type="match status" value="1"/>
</dbReference>
<dbReference type="EMBL" id="BMIF01000007">
    <property type="protein sequence ID" value="GGA71232.1"/>
    <property type="molecule type" value="Genomic_DNA"/>
</dbReference>
<evidence type="ECO:0000256" key="1">
    <source>
        <dbReference type="ARBA" id="ARBA00004141"/>
    </source>
</evidence>
<keyword evidence="3 5" id="KW-1133">Transmembrane helix</keyword>
<protein>
    <recommendedName>
        <fullName evidence="6">O-antigen ligase-related domain-containing protein</fullName>
    </recommendedName>
</protein>
<sequence length="456" mass="49547">MRRTADFRKYALGTALIASGLLGGGAATGLWTDTVLQILILLCATPILASGEGEEIDGRVLWFCGALLAVLLLQLVPLPSGLLSLFRDSLLLSGRQELGGAGPEFISLGLGRTLETFLYVAVLVILFLALLRLPGEQLHALLPFLLIGVGCNGIAALIQYSASSNVAISDLLPFTIRAGFFANRNHFASLLYTTLPFLLYLLTFKGSRLWSAIAILLFLLVLLAAGSRAGVLLGLAALVTSVAFLASRSRLSIWGVVVVAAVLGVYALGTMALFEERDLADANRAAFASTTLTAIRDNWFFGIGYGNFPLAYQIYEDPGLVRSYYVNHAHNDFLEVIFEGGLFAALLLGVYGVLLLSQLMQVRHSHFQKAAFLAILFVLIHCVVDYPLRTMAVAVAFVYFNAVLFSRDLKPLRRNIKGIIELRDGSQIRHLAITDEPNDTSVPAVVQGRHARRRRV</sequence>